<feature type="transmembrane region" description="Helical" evidence="1">
    <location>
        <begin position="126"/>
        <end position="146"/>
    </location>
</feature>
<protein>
    <submittedName>
        <fullName evidence="2">Uncharacterized protein</fullName>
    </submittedName>
</protein>
<name>A0ABW4QPH7_9BACT</name>
<sequence length="221" mass="24665">MTTAPVYVTLAWGLTVVVIAGASLRGFTRFRQLPPSLRALTWFAGFETLMEVVNKSLIKVFHFQSNLFLLPLDAIGTVGLLALAYSYALQSAAFSRLMPWVLGAFSSYVLFDTLAGLGTVRYTPSVQVIGDLLMLSLAGLYFQKLLNELRVVRLGRDPFFWMSVGTVIYTLGDLQLSLFGNYILHHVPLQAQLITLSLVRISLLFVFYGSCCLALWMRPQR</sequence>
<feature type="transmembrane region" description="Helical" evidence="1">
    <location>
        <begin position="67"/>
        <end position="88"/>
    </location>
</feature>
<keyword evidence="1" id="KW-0472">Membrane</keyword>
<feature type="transmembrane region" description="Helical" evidence="1">
    <location>
        <begin position="198"/>
        <end position="217"/>
    </location>
</feature>
<accession>A0ABW4QPH7</accession>
<keyword evidence="1" id="KW-0812">Transmembrane</keyword>
<keyword evidence="1" id="KW-1133">Transmembrane helix</keyword>
<dbReference type="Proteomes" id="UP001597197">
    <property type="component" value="Unassembled WGS sequence"/>
</dbReference>
<organism evidence="2 3">
    <name type="scientific">Hymenobacter bucti</name>
    <dbReference type="NCBI Taxonomy" id="1844114"/>
    <lineage>
        <taxon>Bacteria</taxon>
        <taxon>Pseudomonadati</taxon>
        <taxon>Bacteroidota</taxon>
        <taxon>Cytophagia</taxon>
        <taxon>Cytophagales</taxon>
        <taxon>Hymenobacteraceae</taxon>
        <taxon>Hymenobacter</taxon>
    </lineage>
</organism>
<reference evidence="3" key="1">
    <citation type="journal article" date="2019" name="Int. J. Syst. Evol. Microbiol.">
        <title>The Global Catalogue of Microorganisms (GCM) 10K type strain sequencing project: providing services to taxonomists for standard genome sequencing and annotation.</title>
        <authorList>
            <consortium name="The Broad Institute Genomics Platform"/>
            <consortium name="The Broad Institute Genome Sequencing Center for Infectious Disease"/>
            <person name="Wu L."/>
            <person name="Ma J."/>
        </authorList>
    </citation>
    <scope>NUCLEOTIDE SEQUENCE [LARGE SCALE GENOMIC DNA]</scope>
    <source>
        <strain evidence="3">CGMCC 1.15795</strain>
    </source>
</reference>
<dbReference type="EMBL" id="JBHUFD010000001">
    <property type="protein sequence ID" value="MFD1871468.1"/>
    <property type="molecule type" value="Genomic_DNA"/>
</dbReference>
<dbReference type="RefSeq" id="WP_382311785.1">
    <property type="nucleotide sequence ID" value="NZ_JBHUFD010000001.1"/>
</dbReference>
<keyword evidence="3" id="KW-1185">Reference proteome</keyword>
<gene>
    <name evidence="2" type="ORF">ACFSDX_03465</name>
</gene>
<evidence type="ECO:0000256" key="1">
    <source>
        <dbReference type="SAM" id="Phobius"/>
    </source>
</evidence>
<evidence type="ECO:0000313" key="2">
    <source>
        <dbReference type="EMBL" id="MFD1871468.1"/>
    </source>
</evidence>
<feature type="transmembrane region" description="Helical" evidence="1">
    <location>
        <begin position="100"/>
        <end position="120"/>
    </location>
</feature>
<feature type="transmembrane region" description="Helical" evidence="1">
    <location>
        <begin position="6"/>
        <end position="27"/>
    </location>
</feature>
<feature type="transmembrane region" description="Helical" evidence="1">
    <location>
        <begin position="158"/>
        <end position="178"/>
    </location>
</feature>
<comment type="caution">
    <text evidence="2">The sequence shown here is derived from an EMBL/GenBank/DDBJ whole genome shotgun (WGS) entry which is preliminary data.</text>
</comment>
<evidence type="ECO:0000313" key="3">
    <source>
        <dbReference type="Proteomes" id="UP001597197"/>
    </source>
</evidence>
<proteinExistence type="predicted"/>